<dbReference type="Proteomes" id="UP001237642">
    <property type="component" value="Unassembled WGS sequence"/>
</dbReference>
<keyword evidence="3" id="KW-1185">Reference proteome</keyword>
<feature type="chain" id="PRO_5042023613" evidence="1">
    <location>
        <begin position="23"/>
        <end position="933"/>
    </location>
</feature>
<reference evidence="2" key="1">
    <citation type="submission" date="2023-02" db="EMBL/GenBank/DDBJ databases">
        <title>Genome of toxic invasive species Heracleum sosnowskyi carries increased number of genes despite the absence of recent whole-genome duplications.</title>
        <authorList>
            <person name="Schelkunov M."/>
            <person name="Shtratnikova V."/>
            <person name="Makarenko M."/>
            <person name="Klepikova A."/>
            <person name="Omelchenko D."/>
            <person name="Novikova G."/>
            <person name="Obukhova E."/>
            <person name="Bogdanov V."/>
            <person name="Penin A."/>
            <person name="Logacheva M."/>
        </authorList>
    </citation>
    <scope>NUCLEOTIDE SEQUENCE</scope>
    <source>
        <strain evidence="2">Hsosn_3</strain>
        <tissue evidence="2">Leaf</tissue>
    </source>
</reference>
<dbReference type="PANTHER" id="PTHR36893:SF1">
    <property type="entry name" value="BULB-TYPE LECTIN DOMAIN-CONTAINING PROTEIN"/>
    <property type="match status" value="1"/>
</dbReference>
<dbReference type="AlphaFoldDB" id="A0AAD8JHV7"/>
<accession>A0AAD8JHV7</accession>
<evidence type="ECO:0000256" key="1">
    <source>
        <dbReference type="SAM" id="SignalP"/>
    </source>
</evidence>
<gene>
    <name evidence="2" type="ORF">POM88_002382</name>
</gene>
<proteinExistence type="predicted"/>
<name>A0AAD8JHV7_9APIA</name>
<dbReference type="PANTHER" id="PTHR36893">
    <property type="entry name" value="OS01G0275950 PROTEIN"/>
    <property type="match status" value="1"/>
</dbReference>
<dbReference type="EMBL" id="JAUIZM010000001">
    <property type="protein sequence ID" value="KAK1402777.1"/>
    <property type="molecule type" value="Genomic_DNA"/>
</dbReference>
<dbReference type="SUPFAM" id="SSF89372">
    <property type="entry name" value="Fucose-specific lectin"/>
    <property type="match status" value="2"/>
</dbReference>
<comment type="caution">
    <text evidence="2">The sequence shown here is derived from an EMBL/GenBank/DDBJ whole genome shotgun (WGS) entry which is preliminary data.</text>
</comment>
<reference evidence="2" key="2">
    <citation type="submission" date="2023-05" db="EMBL/GenBank/DDBJ databases">
        <authorList>
            <person name="Schelkunov M.I."/>
        </authorList>
    </citation>
    <scope>NUCLEOTIDE SEQUENCE</scope>
    <source>
        <strain evidence="2">Hsosn_3</strain>
        <tissue evidence="2">Leaf</tissue>
    </source>
</reference>
<protein>
    <submittedName>
        <fullName evidence="2">Magnesium-chelatase subunit H</fullName>
    </submittedName>
</protein>
<evidence type="ECO:0000313" key="2">
    <source>
        <dbReference type="EMBL" id="KAK1402777.1"/>
    </source>
</evidence>
<feature type="signal peptide" evidence="1">
    <location>
        <begin position="1"/>
        <end position="22"/>
    </location>
</feature>
<dbReference type="Gene3D" id="2.120.10.70">
    <property type="entry name" value="Fucose-specific lectin"/>
    <property type="match status" value="1"/>
</dbReference>
<sequence length="933" mass="105921">MSRLSLIFFMLVFLLLNPCTHTCCSSTWCPQDYIKQRNKQFEQRSNKFWEFDGQSKTWVELKLPFDVVSCVNDDCTKVGSLEKMIKIKKKTETEIGESFKKMNSGKDSTVSLPLRKRVSLVKMSEASIWVTGVSGSIYERFWNGLQWVIAPHDLPLSAGFAIASFIVNQTILALSDAGNLYQMQLGENSQPVWVDFRPVIDYDRLKETEEDTATKLRYGVISHDRERIYFCTRSGLLLELCGIQPPSWINHGKPPGANVAAIADVGTVKPDIIFTVSSTGDLYEYDISSKPMWKKHIWIEGSTDDTSLMPSLGFTVHGIYGAQSTSLFLLTKGGKLIERRLHQRKWKWVVHGSPKHQFLTSITPVSQDELMEKSHSLFLTTETGFVFEYQIPKHPGPGAADNKQISENWVNHMHPPHAKAAKGVAGLEFQVGRLIFPLDDGRLGELHFPGIGGEESGPYLGYIRRKPTIKHIWSILDAPETEGWNADYCTESRGPSNCIIGLKDEADDTDATRSVIRRRKGNRAQHNYLSFVEARASLNLVTEDHNIQDQWVNTNFRLRVMFRGLSFFLISDGGLLFEYLSAENMWFWMRHEHSKAMKGVLGNYNGSLFLVDEQKNLLIRERSSTELQWINCTAMKRGRHVIGGPPWDVVPGKNLKVTAEDALFLVSKSGRLLQLTVALRKFKWKDCRYPQTTKIASIVDQEVLRGNIVFVVGRNSRLYQYNKVTELWHEHYQSQHLVLSRAPGTAMRPSSSLLTGSLFILSEDGKLIEYHWSSTDGWNWIEHGTPGISVVLVGSPGPSFLGNQLFLVGSDGRVYLRYLESDQSMWKWKDYSFPYITGQTIKKSGKEDPNINEDFSRSSQKIKEDLHGVNRNCDPKIAATRPIPFAEDSVIFELRDGRLGEMKLNEDGEWAWSRIIGTPTSLCIENYWTAMAS</sequence>
<organism evidence="2 3">
    <name type="scientific">Heracleum sosnowskyi</name>
    <dbReference type="NCBI Taxonomy" id="360622"/>
    <lineage>
        <taxon>Eukaryota</taxon>
        <taxon>Viridiplantae</taxon>
        <taxon>Streptophyta</taxon>
        <taxon>Embryophyta</taxon>
        <taxon>Tracheophyta</taxon>
        <taxon>Spermatophyta</taxon>
        <taxon>Magnoliopsida</taxon>
        <taxon>eudicotyledons</taxon>
        <taxon>Gunneridae</taxon>
        <taxon>Pentapetalae</taxon>
        <taxon>asterids</taxon>
        <taxon>campanulids</taxon>
        <taxon>Apiales</taxon>
        <taxon>Apiaceae</taxon>
        <taxon>Apioideae</taxon>
        <taxon>apioid superclade</taxon>
        <taxon>Tordylieae</taxon>
        <taxon>Tordyliinae</taxon>
        <taxon>Heracleum</taxon>
    </lineage>
</organism>
<keyword evidence="1" id="KW-0732">Signal</keyword>
<evidence type="ECO:0000313" key="3">
    <source>
        <dbReference type="Proteomes" id="UP001237642"/>
    </source>
</evidence>